<feature type="compositionally biased region" description="Polar residues" evidence="7">
    <location>
        <begin position="416"/>
        <end position="444"/>
    </location>
</feature>
<dbReference type="GO" id="GO:0005525">
    <property type="term" value="F:GTP binding"/>
    <property type="evidence" value="ECO:0007669"/>
    <property type="project" value="UniProtKB-KW"/>
</dbReference>
<accession>A0A2T9YQN7</accession>
<evidence type="ECO:0000259" key="8">
    <source>
        <dbReference type="PROSITE" id="PS51706"/>
    </source>
</evidence>
<dbReference type="PANTHER" id="PTHR47560">
    <property type="entry name" value="EXPRESSED PROTEIN"/>
    <property type="match status" value="1"/>
</dbReference>
<dbReference type="Pfam" id="PF01926">
    <property type="entry name" value="MMR_HSR1"/>
    <property type="match status" value="1"/>
</dbReference>
<name>A0A2T9YQN7_9FUNG</name>
<feature type="domain" description="EngB-type G" evidence="8">
    <location>
        <begin position="162"/>
        <end position="336"/>
    </location>
</feature>
<keyword evidence="3" id="KW-0479">Metal-binding</keyword>
<dbReference type="GO" id="GO:0046872">
    <property type="term" value="F:metal ion binding"/>
    <property type="evidence" value="ECO:0007669"/>
    <property type="project" value="UniProtKB-KW"/>
</dbReference>
<dbReference type="NCBIfam" id="TIGR03598">
    <property type="entry name" value="GTPase_YsxC"/>
    <property type="match status" value="1"/>
</dbReference>
<keyword evidence="10" id="KW-1185">Reference proteome</keyword>
<evidence type="ECO:0000256" key="4">
    <source>
        <dbReference type="ARBA" id="ARBA00022741"/>
    </source>
</evidence>
<dbReference type="Proteomes" id="UP000245383">
    <property type="component" value="Unassembled WGS sequence"/>
</dbReference>
<proteinExistence type="inferred from homology"/>
<evidence type="ECO:0000256" key="2">
    <source>
        <dbReference type="ARBA" id="ARBA00009638"/>
    </source>
</evidence>
<feature type="compositionally biased region" description="Low complexity" evidence="7">
    <location>
        <begin position="452"/>
        <end position="465"/>
    </location>
</feature>
<dbReference type="Gene3D" id="3.40.50.300">
    <property type="entry name" value="P-loop containing nucleotide triphosphate hydrolases"/>
    <property type="match status" value="1"/>
</dbReference>
<keyword evidence="5" id="KW-0460">Magnesium</keyword>
<dbReference type="HAMAP" id="MF_00321">
    <property type="entry name" value="GTPase_EngB"/>
    <property type="match status" value="1"/>
</dbReference>
<protein>
    <recommendedName>
        <fullName evidence="8">EngB-type G domain-containing protein</fullName>
    </recommendedName>
</protein>
<feature type="compositionally biased region" description="Low complexity" evidence="7">
    <location>
        <begin position="366"/>
        <end position="415"/>
    </location>
</feature>
<dbReference type="PANTHER" id="PTHR47560:SF1">
    <property type="entry name" value="EXPRESSED PROTEIN"/>
    <property type="match status" value="1"/>
</dbReference>
<dbReference type="OrthoDB" id="391988at2759"/>
<evidence type="ECO:0000256" key="5">
    <source>
        <dbReference type="ARBA" id="ARBA00022842"/>
    </source>
</evidence>
<dbReference type="PROSITE" id="PS51706">
    <property type="entry name" value="G_ENGB"/>
    <property type="match status" value="1"/>
</dbReference>
<evidence type="ECO:0000313" key="9">
    <source>
        <dbReference type="EMBL" id="PVU94611.1"/>
    </source>
</evidence>
<dbReference type="NCBIfam" id="TIGR00231">
    <property type="entry name" value="small_GTP"/>
    <property type="match status" value="1"/>
</dbReference>
<dbReference type="InterPro" id="IPR030393">
    <property type="entry name" value="G_ENGB_dom"/>
</dbReference>
<comment type="caution">
    <text evidence="9">The sequence shown here is derived from an EMBL/GenBank/DDBJ whole genome shotgun (WGS) entry which is preliminary data.</text>
</comment>
<comment type="similarity">
    <text evidence="2">Belongs to the TRAFAC class TrmE-Era-EngA-EngB-Septin-like GTPase superfamily. EngB GTPase family.</text>
</comment>
<reference evidence="9 10" key="1">
    <citation type="journal article" date="2018" name="MBio">
        <title>Comparative Genomics Reveals the Core Gene Toolbox for the Fungus-Insect Symbiosis.</title>
        <authorList>
            <person name="Wang Y."/>
            <person name="Stata M."/>
            <person name="Wang W."/>
            <person name="Stajich J.E."/>
            <person name="White M.M."/>
            <person name="Moncalvo J.M."/>
        </authorList>
    </citation>
    <scope>NUCLEOTIDE SEQUENCE [LARGE SCALE GENOMIC DNA]</scope>
    <source>
        <strain evidence="9 10">SWE-8-4</strain>
    </source>
</reference>
<dbReference type="InterPro" id="IPR019987">
    <property type="entry name" value="GTP-bd_ribosome_bio_YsxC"/>
</dbReference>
<dbReference type="InterPro" id="IPR027417">
    <property type="entry name" value="P-loop_NTPase"/>
</dbReference>
<evidence type="ECO:0000256" key="3">
    <source>
        <dbReference type="ARBA" id="ARBA00022723"/>
    </source>
</evidence>
<evidence type="ECO:0000256" key="6">
    <source>
        <dbReference type="ARBA" id="ARBA00023134"/>
    </source>
</evidence>
<dbReference type="CDD" id="cd01876">
    <property type="entry name" value="YihA_EngB"/>
    <property type="match status" value="1"/>
</dbReference>
<keyword evidence="4" id="KW-0547">Nucleotide-binding</keyword>
<dbReference type="SUPFAM" id="SSF52540">
    <property type="entry name" value="P-loop containing nucleoside triphosphate hydrolases"/>
    <property type="match status" value="1"/>
</dbReference>
<evidence type="ECO:0000313" key="10">
    <source>
        <dbReference type="Proteomes" id="UP000245383"/>
    </source>
</evidence>
<dbReference type="AlphaFoldDB" id="A0A2T9YQN7"/>
<comment type="cofactor">
    <cofactor evidence="1">
        <name>Mg(2+)</name>
        <dbReference type="ChEBI" id="CHEBI:18420"/>
    </cofactor>
</comment>
<sequence>MFSLKNISKLNSVLFHQNYRYSTFLDRLKQVENSIKPSNTELASKATQAQLDPNSSPKLKTKKTASSNIPLVLATKKTLQEFSNVSQNKDEPPKQISNRKLLKALEADPKILELLDREDLGSEKQTRYSRPLGKPIKRSPLKLKPFKFAAGAKSSASFPPETIPEVAFIGRSNVGKSSLLNLISNSVIARVSDKPGATQQLNFFNSGLDFIIVDMPGYGFAHTSEDKRDAWLKMIDEYIDTRKTLKRIMILLDARHGIKIPDQNFINALEKKNVKYQIVLTKCDLVKRHLLAKTYTLVENSLKLTKNSIEKIHLVSSAKNQGVELLKHDMLHSLGLGKKLLVGLKKSETISKLKYEEKSERSGSLNDSSSYTNNRNNRSGSLNDSSSYTNNRNNRSGSLNDSSSYTNNRNNRSGSLNDSASYTNNRNNRSGSLNDSSSYTNKFSRTSKHVSNKSSTSKKTSLSNKPHYKKK</sequence>
<dbReference type="InterPro" id="IPR005225">
    <property type="entry name" value="Small_GTP-bd"/>
</dbReference>
<feature type="region of interest" description="Disordered" evidence="7">
    <location>
        <begin position="39"/>
        <end position="64"/>
    </location>
</feature>
<evidence type="ECO:0000256" key="1">
    <source>
        <dbReference type="ARBA" id="ARBA00001946"/>
    </source>
</evidence>
<dbReference type="InterPro" id="IPR006073">
    <property type="entry name" value="GTP-bd"/>
</dbReference>
<organism evidence="9 10">
    <name type="scientific">Smittium simulii</name>
    <dbReference type="NCBI Taxonomy" id="133385"/>
    <lineage>
        <taxon>Eukaryota</taxon>
        <taxon>Fungi</taxon>
        <taxon>Fungi incertae sedis</taxon>
        <taxon>Zoopagomycota</taxon>
        <taxon>Kickxellomycotina</taxon>
        <taxon>Harpellomycetes</taxon>
        <taxon>Harpellales</taxon>
        <taxon>Legeriomycetaceae</taxon>
        <taxon>Smittium</taxon>
    </lineage>
</organism>
<evidence type="ECO:0000256" key="7">
    <source>
        <dbReference type="SAM" id="MobiDB-lite"/>
    </source>
</evidence>
<feature type="region of interest" description="Disordered" evidence="7">
    <location>
        <begin position="355"/>
        <end position="471"/>
    </location>
</feature>
<dbReference type="EMBL" id="MBFR01000082">
    <property type="protein sequence ID" value="PVU94611.1"/>
    <property type="molecule type" value="Genomic_DNA"/>
</dbReference>
<gene>
    <name evidence="9" type="ORF">BB561_002397</name>
</gene>
<dbReference type="STRING" id="133385.A0A2T9YQN7"/>
<keyword evidence="6" id="KW-0342">GTP-binding</keyword>